<proteinExistence type="predicted"/>
<protein>
    <submittedName>
        <fullName evidence="7">Uncharacterized protein</fullName>
    </submittedName>
</protein>
<evidence type="ECO:0000256" key="4">
    <source>
        <dbReference type="ARBA" id="ARBA00022989"/>
    </source>
</evidence>
<feature type="transmembrane region" description="Helical" evidence="6">
    <location>
        <begin position="272"/>
        <end position="293"/>
    </location>
</feature>
<reference evidence="8" key="1">
    <citation type="submission" date="2018-05" db="EMBL/GenBank/DDBJ databases">
        <authorList>
            <person name="Hao L."/>
        </authorList>
    </citation>
    <scope>NUCLEOTIDE SEQUENCE [LARGE SCALE GENOMIC DNA]</scope>
</reference>
<evidence type="ECO:0000256" key="6">
    <source>
        <dbReference type="SAM" id="Phobius"/>
    </source>
</evidence>
<keyword evidence="2" id="KW-1003">Cell membrane</keyword>
<feature type="transmembrane region" description="Helical" evidence="6">
    <location>
        <begin position="231"/>
        <end position="251"/>
    </location>
</feature>
<dbReference type="PANTHER" id="PTHR39087:SF2">
    <property type="entry name" value="UPF0104 MEMBRANE PROTEIN MJ1595"/>
    <property type="match status" value="1"/>
</dbReference>
<gene>
    <name evidence="7" type="ORF">BARAN1_0839</name>
</gene>
<dbReference type="InterPro" id="IPR022791">
    <property type="entry name" value="L-PG_synthase/AglD"/>
</dbReference>
<comment type="subcellular location">
    <subcellularLocation>
        <location evidence="1">Cell membrane</location>
        <topology evidence="1">Multi-pass membrane protein</topology>
    </subcellularLocation>
</comment>
<dbReference type="Proteomes" id="UP000249818">
    <property type="component" value="Chromosome BARAN1"/>
</dbReference>
<keyword evidence="5 6" id="KW-0472">Membrane</keyword>
<dbReference type="OrthoDB" id="9774820at2"/>
<dbReference type="KEGG" id="bana:BARAN1_0839"/>
<accession>A0A2X3K705</accession>
<evidence type="ECO:0000313" key="7">
    <source>
        <dbReference type="EMBL" id="SQD92863.1"/>
    </source>
</evidence>
<keyword evidence="3 6" id="KW-0812">Transmembrane</keyword>
<name>A0A2X3K705_9BACT</name>
<dbReference type="EMBL" id="LS483254">
    <property type="protein sequence ID" value="SQD92863.1"/>
    <property type="molecule type" value="Genomic_DNA"/>
</dbReference>
<evidence type="ECO:0000256" key="1">
    <source>
        <dbReference type="ARBA" id="ARBA00004651"/>
    </source>
</evidence>
<evidence type="ECO:0000256" key="5">
    <source>
        <dbReference type="ARBA" id="ARBA00023136"/>
    </source>
</evidence>
<keyword evidence="8" id="KW-1185">Reference proteome</keyword>
<feature type="transmembrane region" description="Helical" evidence="6">
    <location>
        <begin position="49"/>
        <end position="76"/>
    </location>
</feature>
<organism evidence="7 8">
    <name type="scientific">Candidatus Bipolaricaulis anaerobius</name>
    <dbReference type="NCBI Taxonomy" id="2026885"/>
    <lineage>
        <taxon>Bacteria</taxon>
        <taxon>Candidatus Bipolaricaulota</taxon>
        <taxon>Candidatus Bipolaricaulia</taxon>
        <taxon>Candidatus Bipolaricaulales</taxon>
        <taxon>Candidatus Bipolaricaulaceae</taxon>
        <taxon>Candidatus Bipolaricaulis</taxon>
    </lineage>
</organism>
<evidence type="ECO:0000313" key="8">
    <source>
        <dbReference type="Proteomes" id="UP000249818"/>
    </source>
</evidence>
<dbReference type="GO" id="GO:0005886">
    <property type="term" value="C:plasma membrane"/>
    <property type="evidence" value="ECO:0007669"/>
    <property type="project" value="UniProtKB-SubCell"/>
</dbReference>
<feature type="transmembrane region" description="Helical" evidence="6">
    <location>
        <begin position="167"/>
        <end position="186"/>
    </location>
</feature>
<dbReference type="RefSeq" id="WP_122031142.1">
    <property type="nucleotide sequence ID" value="NZ_LS483254.1"/>
</dbReference>
<feature type="transmembrane region" description="Helical" evidence="6">
    <location>
        <begin position="88"/>
        <end position="108"/>
    </location>
</feature>
<feature type="transmembrane region" description="Helical" evidence="6">
    <location>
        <begin position="12"/>
        <end position="37"/>
    </location>
</feature>
<feature type="transmembrane region" description="Helical" evidence="6">
    <location>
        <begin position="128"/>
        <end position="155"/>
    </location>
</feature>
<dbReference type="Pfam" id="PF03706">
    <property type="entry name" value="LPG_synthase_TM"/>
    <property type="match status" value="1"/>
</dbReference>
<evidence type="ECO:0000256" key="2">
    <source>
        <dbReference type="ARBA" id="ARBA00022475"/>
    </source>
</evidence>
<sequence>MIDPRPPRSRWATLRWIALLVFVVGGIALFGLLIYFSGPAQVFAEIVRMGIMGFLAVVLCVVASMLAWSLSWYSLLRGAGIATSFRHIVPPLLAGFTVTYLTPSAYLGGEPVRAYWVARDQGVPMARVMATVVVERILAGFAMIAFASIGAVFAVAAPQIPAAERGAIAVALGTLALLLVVALIPLTRNARWLSGVVAWTARFLPGRQRVLRAAAHVADMEDEIHRAFTQYRGFTFLALGFQLLTVFLNYIRPQIFFFSTQRALFTFPQLSLYFTLSVFVNAFLWFAPGGFGLTDGGRVAIFTLLGIPASGGVAFNVVFRFVDLVLVGIGVQLLVRRGLLSLRRGRIKVAVDQDPPAGQGTSSNSLGE</sequence>
<dbReference type="PANTHER" id="PTHR39087">
    <property type="entry name" value="UPF0104 MEMBRANE PROTEIN MJ1595"/>
    <property type="match status" value="1"/>
</dbReference>
<dbReference type="AlphaFoldDB" id="A0A2X3K705"/>
<dbReference type="NCBIfam" id="TIGR00374">
    <property type="entry name" value="flippase-like domain"/>
    <property type="match status" value="1"/>
</dbReference>
<keyword evidence="4 6" id="KW-1133">Transmembrane helix</keyword>
<evidence type="ECO:0000256" key="3">
    <source>
        <dbReference type="ARBA" id="ARBA00022692"/>
    </source>
</evidence>